<organism evidence="3 4">
    <name type="scientific">Sulfurimonas diazotrophicus</name>
    <dbReference type="NCBI Taxonomy" id="3131939"/>
    <lineage>
        <taxon>Bacteria</taxon>
        <taxon>Pseudomonadati</taxon>
        <taxon>Campylobacterota</taxon>
        <taxon>Epsilonproteobacteria</taxon>
        <taxon>Campylobacterales</taxon>
        <taxon>Sulfurimonadaceae</taxon>
        <taxon>Sulfurimonas</taxon>
    </lineage>
</organism>
<accession>A0ABZ3H6F9</accession>
<dbReference type="RefSeq" id="WP_345971802.1">
    <property type="nucleotide sequence ID" value="NZ_CP147920.1"/>
</dbReference>
<reference evidence="3 4" key="1">
    <citation type="submission" date="2024-03" db="EMBL/GenBank/DDBJ databases">
        <title>Sulfurimonas sp. HSL3-1.</title>
        <authorList>
            <person name="Wang S."/>
        </authorList>
    </citation>
    <scope>NUCLEOTIDE SEQUENCE [LARGE SCALE GENOMIC DNA]</scope>
    <source>
        <strain evidence="3 4">HSL3-1</strain>
    </source>
</reference>
<protein>
    <submittedName>
        <fullName evidence="3">Uncharacterized protein</fullName>
    </submittedName>
</protein>
<keyword evidence="1" id="KW-1133">Transmembrane helix</keyword>
<dbReference type="EMBL" id="CP147920">
    <property type="protein sequence ID" value="XAU13977.1"/>
    <property type="molecule type" value="Genomic_DNA"/>
</dbReference>
<dbReference type="Proteomes" id="UP001447842">
    <property type="component" value="Chromosome"/>
</dbReference>
<keyword evidence="2" id="KW-0732">Signal</keyword>
<feature type="chain" id="PRO_5046724706" evidence="2">
    <location>
        <begin position="17"/>
        <end position="139"/>
    </location>
</feature>
<proteinExistence type="predicted"/>
<gene>
    <name evidence="3" type="ORF">WCY31_06870</name>
</gene>
<evidence type="ECO:0000256" key="1">
    <source>
        <dbReference type="SAM" id="Phobius"/>
    </source>
</evidence>
<evidence type="ECO:0000313" key="4">
    <source>
        <dbReference type="Proteomes" id="UP001447842"/>
    </source>
</evidence>
<feature type="signal peptide" evidence="2">
    <location>
        <begin position="1"/>
        <end position="16"/>
    </location>
</feature>
<evidence type="ECO:0000313" key="3">
    <source>
        <dbReference type="EMBL" id="XAU13977.1"/>
    </source>
</evidence>
<keyword evidence="4" id="KW-1185">Reference proteome</keyword>
<sequence length="139" mass="15649">MRLFLALLALVSLLSAHDLVHRVSHSECIAVSFAYADQSDFSYQAYELYAPGETIPYQVGRTDKTSSLCFRPTKQGVWTLKAFGEDGHGASVEITVNEHLALSGYAQPLYEKFQKIFVGLALIFALFCTLYLYKKRRSK</sequence>
<evidence type="ECO:0000256" key="2">
    <source>
        <dbReference type="SAM" id="SignalP"/>
    </source>
</evidence>
<feature type="transmembrane region" description="Helical" evidence="1">
    <location>
        <begin position="116"/>
        <end position="133"/>
    </location>
</feature>
<keyword evidence="1" id="KW-0472">Membrane</keyword>
<keyword evidence="1" id="KW-0812">Transmembrane</keyword>
<name>A0ABZ3H6F9_9BACT</name>